<name>A0AAD7ULR3_9STRA</name>
<feature type="compositionally biased region" description="Low complexity" evidence="2">
    <location>
        <begin position="943"/>
        <end position="952"/>
    </location>
</feature>
<dbReference type="PANTHER" id="PTHR14222">
    <property type="entry name" value="CONDENSIN"/>
    <property type="match status" value="1"/>
</dbReference>
<accession>A0AAD7ULR3</accession>
<organism evidence="3 4">
    <name type="scientific">Chrysophaeum taylorii</name>
    <dbReference type="NCBI Taxonomy" id="2483200"/>
    <lineage>
        <taxon>Eukaryota</taxon>
        <taxon>Sar</taxon>
        <taxon>Stramenopiles</taxon>
        <taxon>Ochrophyta</taxon>
        <taxon>Pelagophyceae</taxon>
        <taxon>Pelagomonadales</taxon>
        <taxon>Pelagomonadaceae</taxon>
        <taxon>Chrysophaeum</taxon>
    </lineage>
</organism>
<feature type="compositionally biased region" description="Acidic residues" evidence="2">
    <location>
        <begin position="956"/>
        <end position="968"/>
    </location>
</feature>
<evidence type="ECO:0000256" key="1">
    <source>
        <dbReference type="ARBA" id="ARBA00023067"/>
    </source>
</evidence>
<keyword evidence="1" id="KW-0226">DNA condensation</keyword>
<protein>
    <recommendedName>
        <fullName evidence="5">Condensin complex subunit 1 C-terminal domain-containing protein</fullName>
    </recommendedName>
</protein>
<keyword evidence="4" id="KW-1185">Reference proteome</keyword>
<reference evidence="3" key="1">
    <citation type="submission" date="2023-01" db="EMBL/GenBank/DDBJ databases">
        <title>Metagenome sequencing of chrysophaentin producing Chrysophaeum taylorii.</title>
        <authorList>
            <person name="Davison J."/>
            <person name="Bewley C."/>
        </authorList>
    </citation>
    <scope>NUCLEOTIDE SEQUENCE</scope>
    <source>
        <strain evidence="3">NIES-1699</strain>
    </source>
</reference>
<dbReference type="SUPFAM" id="SSF48371">
    <property type="entry name" value="ARM repeat"/>
    <property type="match status" value="1"/>
</dbReference>
<dbReference type="GO" id="GO:0010032">
    <property type="term" value="P:meiotic chromosome condensation"/>
    <property type="evidence" value="ECO:0007669"/>
    <property type="project" value="TreeGrafter"/>
</dbReference>
<dbReference type="GO" id="GO:0000779">
    <property type="term" value="C:condensed chromosome, centromeric region"/>
    <property type="evidence" value="ECO:0007669"/>
    <property type="project" value="TreeGrafter"/>
</dbReference>
<proteinExistence type="predicted"/>
<sequence>MEEVEEAVEAMCSSMSREEVASILDLEDQDAMAAACPESFETLARLVETWGGEEVSLVLTAERVRGILASVAAAVSSSERGDRWVAAAVYAQLVAMEGSPVSLANPGVLRLLSREFEGNGERKRKKRRRSSESSSSSEHDTIKTSRDEAFRLLAGAVASENWKRMQAELARCEQTALIGRLASCFAAGLEGEALKSMLRSDCAGAALEALVEPLAGGASAVFDAVAACEDEAALLGLRQRLCVLASSLTAAARLKVVQIVVRLPGRPEALAAFARRLAACSCPSRRAIGVEVLLRGFADDAVEVAVARANDKSPLVRARVLAALAATAPREDLVVAEVAAERARYDREDKPTVRAKATQLLEKLPATPTSIAAAVAGASDPSPSVRLAAASALGRWLACEPDSPELREAWSTRGLALALDVSPAVVAKVAARVEAVFLATDDANTIACARACAAVVARSARLRRCLRAAFRAAMRTSSSSSSAAAKVATNKKIRGVVEATLSLEVANPALAPGLAVLEEALSARDNEEEGEVEEDWAFRAMDVAESTTRDDETCASALRVAAALATNDRRLAARLEALPALDLGYESIPALVRARSACGRATTSAWVDRLLETAGNVLVQGRDDPQRALRVIGALAACVDDDDSLSRATSLVAALATPSSRRGEPVSDPAARRCAFAALAHVCASSDGRLAKLHVPTLAREIHASDDPGIRSTCLVAVAELCVEHASLVAPRLGAVFRALTCDPDDSVRRHAIVLVSRLLARDYVKWRVELAHRFFAATADDHDVNADLARTALVDALLPKHPTLVVNHFVAAIFVLNGARLGQDDADVAEIDRDSYHLVRAATSAIGILDDEGGRSSSSPRRFERDLADKFSLHPHRRRRVYKTLLAATPDEGKIQVAAKLARDVLASAADNLLGNLVDPHNSPANVVADALALLSSDLKVTSSSSSSSSSGTGGDDDDPDDPDDDPANTSGGAAGGPRPRQVKRVLAAARGRLLSKMSKRHLLEQILPILISLKSNLEHHKSPILADLMACLRDVLRTYGPDVDAVLSQDPHLAAELKYDLARAAKSAAADDATPQ</sequence>
<dbReference type="AlphaFoldDB" id="A0AAD7ULR3"/>
<dbReference type="Gene3D" id="1.25.10.10">
    <property type="entry name" value="Leucine-rich Repeat Variant"/>
    <property type="match status" value="2"/>
</dbReference>
<gene>
    <name evidence="3" type="ORF">CTAYLR_008079</name>
</gene>
<dbReference type="PANTHER" id="PTHR14222:SF1">
    <property type="entry name" value="CONDENSIN-2 COMPLEX SUBUNIT D3"/>
    <property type="match status" value="1"/>
</dbReference>
<dbReference type="EMBL" id="JAQMWT010000125">
    <property type="protein sequence ID" value="KAJ8609950.1"/>
    <property type="molecule type" value="Genomic_DNA"/>
</dbReference>
<evidence type="ECO:0000313" key="4">
    <source>
        <dbReference type="Proteomes" id="UP001230188"/>
    </source>
</evidence>
<feature type="region of interest" description="Disordered" evidence="2">
    <location>
        <begin position="120"/>
        <end position="143"/>
    </location>
</feature>
<comment type="caution">
    <text evidence="3">The sequence shown here is derived from an EMBL/GenBank/DDBJ whole genome shotgun (WGS) entry which is preliminary data.</text>
</comment>
<dbReference type="GO" id="GO:0042393">
    <property type="term" value="F:histone binding"/>
    <property type="evidence" value="ECO:0007669"/>
    <property type="project" value="TreeGrafter"/>
</dbReference>
<dbReference type="GO" id="GO:0000796">
    <property type="term" value="C:condensin complex"/>
    <property type="evidence" value="ECO:0007669"/>
    <property type="project" value="TreeGrafter"/>
</dbReference>
<evidence type="ECO:0008006" key="5">
    <source>
        <dbReference type="Google" id="ProtNLM"/>
    </source>
</evidence>
<evidence type="ECO:0000256" key="2">
    <source>
        <dbReference type="SAM" id="MobiDB-lite"/>
    </source>
</evidence>
<feature type="region of interest" description="Disordered" evidence="2">
    <location>
        <begin position="943"/>
        <end position="983"/>
    </location>
</feature>
<dbReference type="Proteomes" id="UP001230188">
    <property type="component" value="Unassembled WGS sequence"/>
</dbReference>
<evidence type="ECO:0000313" key="3">
    <source>
        <dbReference type="EMBL" id="KAJ8609950.1"/>
    </source>
</evidence>
<dbReference type="InterPro" id="IPR026971">
    <property type="entry name" value="CND1/NCAPD3"/>
</dbReference>
<dbReference type="InterPro" id="IPR016024">
    <property type="entry name" value="ARM-type_fold"/>
</dbReference>
<dbReference type="InterPro" id="IPR011989">
    <property type="entry name" value="ARM-like"/>
</dbReference>
<dbReference type="GO" id="GO:0007076">
    <property type="term" value="P:mitotic chromosome condensation"/>
    <property type="evidence" value="ECO:0007669"/>
    <property type="project" value="InterPro"/>
</dbReference>